<dbReference type="FunFam" id="1.10.10.10:FF:000041">
    <property type="entry name" value="Interferon regulatory factor 4"/>
    <property type="match status" value="1"/>
</dbReference>
<dbReference type="GO" id="GO:0000978">
    <property type="term" value="F:RNA polymerase II cis-regulatory region sequence-specific DNA binding"/>
    <property type="evidence" value="ECO:0007669"/>
    <property type="project" value="TreeGrafter"/>
</dbReference>
<dbReference type="InterPro" id="IPR036388">
    <property type="entry name" value="WH-like_DNA-bd_sf"/>
</dbReference>
<dbReference type="PANTHER" id="PTHR11949">
    <property type="entry name" value="INTERFERON REGULATORY FACTOR"/>
    <property type="match status" value="1"/>
</dbReference>
<comment type="caution">
    <text evidence="9">The sequence shown here is derived from an EMBL/GenBank/DDBJ whole genome shotgun (WGS) entry which is preliminary data.</text>
</comment>
<sequence length="577" mass="65222">MSAERQRLRPWLEEKINSGKVHGLRWRNQEIKEFRVSWKHAGKPDFVAEKDAMLFKLWAEHTGKYRQGESPDPSTWKTRFRCALHKMPDVEEVRVPHSLDEKEPYRVFRFKEKAGSSPKRSSISPKSDENQNGKRPMCRQKNDSVIRTAPPAKLKAELPDNVFFNNYPVMSGPQGYGGRQDSPQNDSSDDSMEDDLRNITPTIPPYPNHAYESMLTDDPLCGHSANPFLPYNNGHVFLNGDFPVSNGFIKQFPPAFDSLDLSNIRKEILEAFFAANGQLANGSIFGENGQAFLQHVMATNPAMMKLWMQGVVIPDESSDVSTSASTHLNMDNGLIEPAGMGMDDNVGRTVTIPHLNENAASIFSRTGKSTGDSCDTAMHIRVFYGNCEVLSTDSRLTESERVIRISHGSPVVEPGQYELALLCKVFGPPTARQIELPLFNHSSKDTMKVMNYLTRGILLEINEVHDIFVTRLCPTRVFYSNRKSAKKLEREQRTKVFDYQSKFLPALKESRNGDREYPSYEVTLYLGRADSSLVSIVITHAMAKMSLHNASTAGENFWSEPNENDRFATNLEEDCFY</sequence>
<keyword evidence="2" id="KW-0805">Transcription regulation</keyword>
<dbReference type="InterPro" id="IPR008984">
    <property type="entry name" value="SMAD_FHA_dom_sf"/>
</dbReference>
<dbReference type="SUPFAM" id="SSF49879">
    <property type="entry name" value="SMAD/FHA domain"/>
    <property type="match status" value="1"/>
</dbReference>
<feature type="region of interest" description="Disordered" evidence="7">
    <location>
        <begin position="169"/>
        <end position="196"/>
    </location>
</feature>
<gene>
    <name evidence="9" type="primary">IRF4_1</name>
    <name evidence="9" type="ORF">OS493_005225</name>
</gene>
<dbReference type="Pfam" id="PF00605">
    <property type="entry name" value="IRF"/>
    <property type="match status" value="1"/>
</dbReference>
<evidence type="ECO:0000313" key="9">
    <source>
        <dbReference type="EMBL" id="KAJ7374872.1"/>
    </source>
</evidence>
<dbReference type="SUPFAM" id="SSF46785">
    <property type="entry name" value="Winged helix' DNA-binding domain"/>
    <property type="match status" value="1"/>
</dbReference>
<protein>
    <submittedName>
        <fullName evidence="9">Positive regulation of interleukin-13 biosynthetic process</fullName>
    </submittedName>
</protein>
<dbReference type="Gene3D" id="1.10.10.10">
    <property type="entry name" value="Winged helix-like DNA-binding domain superfamily/Winged helix DNA-binding domain"/>
    <property type="match status" value="1"/>
</dbReference>
<dbReference type="PANTHER" id="PTHR11949:SF53">
    <property type="entry name" value="IRF TRYPTOPHAN PENTAD REPEAT DOMAIN-CONTAINING PROTEIN"/>
    <property type="match status" value="1"/>
</dbReference>
<keyword evidence="4" id="KW-0010">Activator</keyword>
<evidence type="ECO:0000256" key="4">
    <source>
        <dbReference type="ARBA" id="ARBA00023159"/>
    </source>
</evidence>
<dbReference type="Proteomes" id="UP001163046">
    <property type="component" value="Unassembled WGS sequence"/>
</dbReference>
<dbReference type="PRINTS" id="PR00267">
    <property type="entry name" value="INTFRNREGFCT"/>
</dbReference>
<dbReference type="Gene3D" id="2.60.200.10">
    <property type="match status" value="1"/>
</dbReference>
<name>A0A9W9Z4F5_9CNID</name>
<comment type="subcellular location">
    <subcellularLocation>
        <location evidence="1">Nucleus</location>
    </subcellularLocation>
</comment>
<evidence type="ECO:0000256" key="6">
    <source>
        <dbReference type="ARBA" id="ARBA00023242"/>
    </source>
</evidence>
<dbReference type="Pfam" id="PF10401">
    <property type="entry name" value="IRF-3"/>
    <property type="match status" value="1"/>
</dbReference>
<evidence type="ECO:0000256" key="2">
    <source>
        <dbReference type="ARBA" id="ARBA00023015"/>
    </source>
</evidence>
<dbReference type="EMBL" id="MU826827">
    <property type="protein sequence ID" value="KAJ7374872.1"/>
    <property type="molecule type" value="Genomic_DNA"/>
</dbReference>
<dbReference type="CDD" id="cd00103">
    <property type="entry name" value="IRF"/>
    <property type="match status" value="1"/>
</dbReference>
<dbReference type="InterPro" id="IPR001346">
    <property type="entry name" value="Interferon_reg_fact_DNA-bd_dom"/>
</dbReference>
<dbReference type="GO" id="GO:0002376">
    <property type="term" value="P:immune system process"/>
    <property type="evidence" value="ECO:0007669"/>
    <property type="project" value="TreeGrafter"/>
</dbReference>
<dbReference type="InterPro" id="IPR036390">
    <property type="entry name" value="WH_DNA-bd_sf"/>
</dbReference>
<keyword evidence="3" id="KW-0238">DNA-binding</keyword>
<evidence type="ECO:0000256" key="5">
    <source>
        <dbReference type="ARBA" id="ARBA00023163"/>
    </source>
</evidence>
<dbReference type="SMART" id="SM01243">
    <property type="entry name" value="IRF-3"/>
    <property type="match status" value="1"/>
</dbReference>
<feature type="compositionally biased region" description="Low complexity" evidence="7">
    <location>
        <begin position="116"/>
        <end position="125"/>
    </location>
</feature>
<dbReference type="GO" id="GO:0045944">
    <property type="term" value="P:positive regulation of transcription by RNA polymerase II"/>
    <property type="evidence" value="ECO:0007669"/>
    <property type="project" value="UniProtKB-ARBA"/>
</dbReference>
<organism evidence="9 10">
    <name type="scientific">Desmophyllum pertusum</name>
    <dbReference type="NCBI Taxonomy" id="174260"/>
    <lineage>
        <taxon>Eukaryota</taxon>
        <taxon>Metazoa</taxon>
        <taxon>Cnidaria</taxon>
        <taxon>Anthozoa</taxon>
        <taxon>Hexacorallia</taxon>
        <taxon>Scleractinia</taxon>
        <taxon>Caryophylliina</taxon>
        <taxon>Caryophylliidae</taxon>
        <taxon>Desmophyllum</taxon>
    </lineage>
</organism>
<dbReference type="SMART" id="SM00348">
    <property type="entry name" value="IRF"/>
    <property type="match status" value="1"/>
</dbReference>
<dbReference type="PROSITE" id="PS51507">
    <property type="entry name" value="IRF_2"/>
    <property type="match status" value="1"/>
</dbReference>
<dbReference type="InterPro" id="IPR017855">
    <property type="entry name" value="SMAD-like_dom_sf"/>
</dbReference>
<feature type="region of interest" description="Disordered" evidence="7">
    <location>
        <begin position="110"/>
        <end position="145"/>
    </location>
</feature>
<dbReference type="InterPro" id="IPR019471">
    <property type="entry name" value="Interferon_reg_factor-3"/>
</dbReference>
<keyword evidence="10" id="KW-1185">Reference proteome</keyword>
<feature type="domain" description="IRF tryptophan pentad repeat" evidence="8">
    <location>
        <begin position="5"/>
        <end position="112"/>
    </location>
</feature>
<evidence type="ECO:0000256" key="7">
    <source>
        <dbReference type="SAM" id="MobiDB-lite"/>
    </source>
</evidence>
<dbReference type="AlphaFoldDB" id="A0A9W9Z4F5"/>
<dbReference type="OrthoDB" id="5958224at2759"/>
<proteinExistence type="predicted"/>
<dbReference type="GO" id="GO:0005634">
    <property type="term" value="C:nucleus"/>
    <property type="evidence" value="ECO:0007669"/>
    <property type="project" value="UniProtKB-SubCell"/>
</dbReference>
<dbReference type="GO" id="GO:0000981">
    <property type="term" value="F:DNA-binding transcription factor activity, RNA polymerase II-specific"/>
    <property type="evidence" value="ECO:0007669"/>
    <property type="project" value="TreeGrafter"/>
</dbReference>
<evidence type="ECO:0000313" key="10">
    <source>
        <dbReference type="Proteomes" id="UP001163046"/>
    </source>
</evidence>
<keyword evidence="5" id="KW-0804">Transcription</keyword>
<keyword evidence="6" id="KW-0539">Nucleus</keyword>
<evidence type="ECO:0000259" key="8">
    <source>
        <dbReference type="PROSITE" id="PS51507"/>
    </source>
</evidence>
<reference evidence="9" key="1">
    <citation type="submission" date="2023-01" db="EMBL/GenBank/DDBJ databases">
        <title>Genome assembly of the deep-sea coral Lophelia pertusa.</title>
        <authorList>
            <person name="Herrera S."/>
            <person name="Cordes E."/>
        </authorList>
    </citation>
    <scope>NUCLEOTIDE SEQUENCE</scope>
    <source>
        <strain evidence="9">USNM1676648</strain>
        <tissue evidence="9">Polyp</tissue>
    </source>
</reference>
<accession>A0A9W9Z4F5</accession>
<evidence type="ECO:0000256" key="3">
    <source>
        <dbReference type="ARBA" id="ARBA00023125"/>
    </source>
</evidence>
<evidence type="ECO:0000256" key="1">
    <source>
        <dbReference type="ARBA" id="ARBA00004123"/>
    </source>
</evidence>